<reference evidence="5 6" key="1">
    <citation type="submission" date="2022-02" db="EMBL/GenBank/DDBJ databases">
        <title>Paenibacillus sp. MBLB1776 Whole Genome Shotgun Sequencing.</title>
        <authorList>
            <person name="Hwang C.Y."/>
            <person name="Cho E.-S."/>
            <person name="Seo M.-J."/>
        </authorList>
    </citation>
    <scope>NUCLEOTIDE SEQUENCE [LARGE SCALE GENOMIC DNA]</scope>
    <source>
        <strain evidence="5 6">MBLB1776</strain>
    </source>
</reference>
<keyword evidence="1" id="KW-0812">Transmembrane</keyword>
<dbReference type="Pfam" id="PF03707">
    <property type="entry name" value="MHYT"/>
    <property type="match status" value="3"/>
</dbReference>
<feature type="transmembrane region" description="Helical" evidence="1">
    <location>
        <begin position="83"/>
        <end position="101"/>
    </location>
</feature>
<feature type="transmembrane region" description="Helical" evidence="1">
    <location>
        <begin position="220"/>
        <end position="243"/>
    </location>
</feature>
<dbReference type="PROSITE" id="PS50887">
    <property type="entry name" value="GGDEF"/>
    <property type="match status" value="1"/>
</dbReference>
<dbReference type="CDD" id="cd01948">
    <property type="entry name" value="EAL"/>
    <property type="match status" value="1"/>
</dbReference>
<evidence type="ECO:0000256" key="1">
    <source>
        <dbReference type="PROSITE-ProRule" id="PRU00244"/>
    </source>
</evidence>
<dbReference type="InterPro" id="IPR029787">
    <property type="entry name" value="Nucleotide_cyclase"/>
</dbReference>
<evidence type="ECO:0000259" key="4">
    <source>
        <dbReference type="PROSITE" id="PS50924"/>
    </source>
</evidence>
<proteinExistence type="predicted"/>
<dbReference type="PANTHER" id="PTHR44757:SF2">
    <property type="entry name" value="BIOFILM ARCHITECTURE MAINTENANCE PROTEIN MBAA"/>
    <property type="match status" value="1"/>
</dbReference>
<evidence type="ECO:0000259" key="2">
    <source>
        <dbReference type="PROSITE" id="PS50883"/>
    </source>
</evidence>
<dbReference type="PROSITE" id="PS50883">
    <property type="entry name" value="EAL"/>
    <property type="match status" value="1"/>
</dbReference>
<dbReference type="SUPFAM" id="SSF141868">
    <property type="entry name" value="EAL domain-like"/>
    <property type="match status" value="1"/>
</dbReference>
<dbReference type="PROSITE" id="PS50924">
    <property type="entry name" value="MHYT"/>
    <property type="match status" value="1"/>
</dbReference>
<evidence type="ECO:0000313" key="6">
    <source>
        <dbReference type="Proteomes" id="UP001305702"/>
    </source>
</evidence>
<dbReference type="SMART" id="SM00267">
    <property type="entry name" value="GGDEF"/>
    <property type="match status" value="1"/>
</dbReference>
<dbReference type="EMBL" id="CP130318">
    <property type="protein sequence ID" value="WNQ11354.1"/>
    <property type="molecule type" value="Genomic_DNA"/>
</dbReference>
<feature type="transmembrane region" description="Helical" evidence="1">
    <location>
        <begin position="180"/>
        <end position="200"/>
    </location>
</feature>
<dbReference type="SMART" id="SM00052">
    <property type="entry name" value="EAL"/>
    <property type="match status" value="1"/>
</dbReference>
<feature type="transmembrane region" description="Helical" evidence="1">
    <location>
        <begin position="46"/>
        <end position="71"/>
    </location>
</feature>
<dbReference type="Pfam" id="PF00990">
    <property type="entry name" value="GGDEF"/>
    <property type="match status" value="1"/>
</dbReference>
<sequence>MDPINSLQGQYNLWIVLLSFVIAVVASYLALNLNAKLSQVRGRHRFAWLAAGSWVMGCGIWSMHFVGMLAYELPVPMEYDITITFLSLLAAVASSYIAFSITMPEKVGWVRFGAGGFFMGAGITAMHYTGMAAMRVHADVHYIPSLWALSAGIALAASYAALFLFIRFRHKPSASWWKGGSAVIMGLAICGMHYTGMRAAMYHSMGPIAHQAGMDMSGKLFLLAAVTVATFLILAVSWGAMYFDRHVLEKMAFQDALTGLPNRHDLIRYFDRLELTGGKEAAVLFLDLDRFKTINDTLGHDVGDLLIQEVALRVSAAAGKANTVFRLGGDEFLIAAPSAGLVQAEELAQSLLAVIKQPYRLGGHELYVTGSIGISLAPEHGSTRAALMKTADTAMYQAKTSGKNRHRVFNEEMDRRLVRKLGLEKDMRRALVRGEFFVLYQPKWDARHQQPAGVEALVRWKHPDIGTISPAEFIPIAEETGLIVPLTRWVLQEACLQNRRWQEEGLPSQKVAVNLSIRVFESQNLGEMVGEALQLSSLAPEYLELEITESLLLYDIEDIVRQLEELRGLGVTVAMDDFGSGYSALGSLDKMPIDTLKIDQLFIRESNLESKQAIILAIIMMARQLNLRLVAEGVETEAQMAFLRSSGCDVMQGYYYGKPMTEQEIQSWMERSLPA</sequence>
<gene>
    <name evidence="5" type="ORF">MJA45_27780</name>
</gene>
<dbReference type="PANTHER" id="PTHR44757">
    <property type="entry name" value="DIGUANYLATE CYCLASE DGCP"/>
    <property type="match status" value="1"/>
</dbReference>
<accession>A0AA96RHP8</accession>
<dbReference type="InterPro" id="IPR005330">
    <property type="entry name" value="MHYT_dom"/>
</dbReference>
<dbReference type="KEGG" id="paun:MJA45_27780"/>
<dbReference type="GO" id="GO:0016020">
    <property type="term" value="C:membrane"/>
    <property type="evidence" value="ECO:0007669"/>
    <property type="project" value="UniProtKB-UniRule"/>
</dbReference>
<feature type="domain" description="MHYT" evidence="4">
    <location>
        <begin position="11"/>
        <end position="203"/>
    </location>
</feature>
<dbReference type="CDD" id="cd01949">
    <property type="entry name" value="GGDEF"/>
    <property type="match status" value="1"/>
</dbReference>
<dbReference type="Gene3D" id="3.20.20.450">
    <property type="entry name" value="EAL domain"/>
    <property type="match status" value="1"/>
</dbReference>
<feature type="transmembrane region" description="Helical" evidence="1">
    <location>
        <begin position="12"/>
        <end position="34"/>
    </location>
</feature>
<evidence type="ECO:0000313" key="5">
    <source>
        <dbReference type="EMBL" id="WNQ11354.1"/>
    </source>
</evidence>
<dbReference type="Gene3D" id="3.30.70.270">
    <property type="match status" value="1"/>
</dbReference>
<dbReference type="Proteomes" id="UP001305702">
    <property type="component" value="Chromosome"/>
</dbReference>
<dbReference type="SUPFAM" id="SSF55073">
    <property type="entry name" value="Nucleotide cyclase"/>
    <property type="match status" value="1"/>
</dbReference>
<feature type="domain" description="EAL" evidence="2">
    <location>
        <begin position="420"/>
        <end position="673"/>
    </location>
</feature>
<name>A0AA96RHP8_9BACL</name>
<protein>
    <submittedName>
        <fullName evidence="5">EAL domain-containing protein</fullName>
    </submittedName>
</protein>
<feature type="transmembrane region" description="Helical" evidence="1">
    <location>
        <begin position="108"/>
        <end position="126"/>
    </location>
</feature>
<keyword evidence="6" id="KW-1185">Reference proteome</keyword>
<dbReference type="NCBIfam" id="TIGR00254">
    <property type="entry name" value="GGDEF"/>
    <property type="match status" value="1"/>
</dbReference>
<keyword evidence="1" id="KW-1133">Transmembrane helix</keyword>
<keyword evidence="1" id="KW-0472">Membrane</keyword>
<dbReference type="Pfam" id="PF00563">
    <property type="entry name" value="EAL"/>
    <property type="match status" value="1"/>
</dbReference>
<dbReference type="InterPro" id="IPR052155">
    <property type="entry name" value="Biofilm_reg_signaling"/>
</dbReference>
<dbReference type="AlphaFoldDB" id="A0AA96RHP8"/>
<dbReference type="InterPro" id="IPR035919">
    <property type="entry name" value="EAL_sf"/>
</dbReference>
<evidence type="ECO:0000259" key="3">
    <source>
        <dbReference type="PROSITE" id="PS50887"/>
    </source>
</evidence>
<dbReference type="InterPro" id="IPR001633">
    <property type="entry name" value="EAL_dom"/>
</dbReference>
<dbReference type="RefSeq" id="WP_315605130.1">
    <property type="nucleotide sequence ID" value="NZ_CP130318.1"/>
</dbReference>
<feature type="transmembrane region" description="Helical" evidence="1">
    <location>
        <begin position="146"/>
        <end position="168"/>
    </location>
</feature>
<dbReference type="InterPro" id="IPR000160">
    <property type="entry name" value="GGDEF_dom"/>
</dbReference>
<feature type="domain" description="GGDEF" evidence="3">
    <location>
        <begin position="279"/>
        <end position="411"/>
    </location>
</feature>
<organism evidence="5 6">
    <name type="scientific">Paenibacillus aurantius</name>
    <dbReference type="NCBI Taxonomy" id="2918900"/>
    <lineage>
        <taxon>Bacteria</taxon>
        <taxon>Bacillati</taxon>
        <taxon>Bacillota</taxon>
        <taxon>Bacilli</taxon>
        <taxon>Bacillales</taxon>
        <taxon>Paenibacillaceae</taxon>
        <taxon>Paenibacillus</taxon>
    </lineage>
</organism>
<dbReference type="InterPro" id="IPR043128">
    <property type="entry name" value="Rev_trsase/Diguanyl_cyclase"/>
</dbReference>